<dbReference type="Proteomes" id="UP001236806">
    <property type="component" value="Unassembled WGS sequence"/>
</dbReference>
<evidence type="ECO:0000313" key="6">
    <source>
        <dbReference type="Proteomes" id="UP001236806"/>
    </source>
</evidence>
<dbReference type="SUPFAM" id="SSF53850">
    <property type="entry name" value="Periplasmic binding protein-like II"/>
    <property type="match status" value="1"/>
</dbReference>
<protein>
    <submittedName>
        <fullName evidence="5">Molybdate transport system substrate-binding protein</fullName>
    </submittedName>
</protein>
<name>A0ABU0PKN2_9MICC</name>
<keyword evidence="3 4" id="KW-0732">Signal</keyword>
<dbReference type="PROSITE" id="PS00430">
    <property type="entry name" value="TONB_DEPENDENT_REC_1"/>
    <property type="match status" value="1"/>
</dbReference>
<dbReference type="CDD" id="cd13538">
    <property type="entry name" value="PBP2_ModA_like_1"/>
    <property type="match status" value="1"/>
</dbReference>
<sequence>MNKVALSKSQKLAGLLAALALLAGLPGCSTAGGSAAGSSGAGDTLTVFAAASLKASFTELAKTYEAGHPGTTVTLSFAGSADLATQISQGAPADVFASADTGNMDKLQQAGLVDGEPRIFATNTLALAVPPGNPAGIRSFSDLAKPGTRLVQCARQVPCGAAAAAVEQQAGTDLNPVSEENSVTDVLGKVISGEADAGLVYVTDVKSAAGKVEAVPFPEAAAAVNSYPIAALANSRNSTKVQAFLDLVTGPQGQHVLAAAGFGSSRP</sequence>
<feature type="signal peptide" evidence="4">
    <location>
        <begin position="1"/>
        <end position="31"/>
    </location>
</feature>
<proteinExistence type="inferred from homology"/>
<dbReference type="PIRSF" id="PIRSF004846">
    <property type="entry name" value="ModA"/>
    <property type="match status" value="1"/>
</dbReference>
<dbReference type="Pfam" id="PF13531">
    <property type="entry name" value="SBP_bac_11"/>
    <property type="match status" value="1"/>
</dbReference>
<evidence type="ECO:0000256" key="1">
    <source>
        <dbReference type="ARBA" id="ARBA00009175"/>
    </source>
</evidence>
<dbReference type="InterPro" id="IPR010916">
    <property type="entry name" value="TonB_box_CS"/>
</dbReference>
<dbReference type="PANTHER" id="PTHR30632:SF0">
    <property type="entry name" value="SULFATE-BINDING PROTEIN"/>
    <property type="match status" value="1"/>
</dbReference>
<keyword evidence="2" id="KW-0479">Metal-binding</keyword>
<accession>A0ABU0PKN2</accession>
<dbReference type="NCBIfam" id="TIGR01256">
    <property type="entry name" value="modA"/>
    <property type="match status" value="1"/>
</dbReference>
<dbReference type="InterPro" id="IPR005950">
    <property type="entry name" value="ModA"/>
</dbReference>
<reference evidence="5 6" key="1">
    <citation type="submission" date="2023-07" db="EMBL/GenBank/DDBJ databases">
        <title>Comparative genomics of wheat-associated soil bacteria to identify genetic determinants of phenazine resistance.</title>
        <authorList>
            <person name="Mouncey N."/>
        </authorList>
    </citation>
    <scope>NUCLEOTIDE SEQUENCE [LARGE SCALE GENOMIC DNA]</scope>
    <source>
        <strain evidence="5 6">W1I3</strain>
    </source>
</reference>
<comment type="caution">
    <text evidence="5">The sequence shown here is derived from an EMBL/GenBank/DDBJ whole genome shotgun (WGS) entry which is preliminary data.</text>
</comment>
<gene>
    <name evidence="5" type="ORF">QFZ36_002092</name>
</gene>
<keyword evidence="6" id="KW-1185">Reference proteome</keyword>
<evidence type="ECO:0000256" key="4">
    <source>
        <dbReference type="SAM" id="SignalP"/>
    </source>
</evidence>
<feature type="chain" id="PRO_5045527923" evidence="4">
    <location>
        <begin position="32"/>
        <end position="267"/>
    </location>
</feature>
<dbReference type="Gene3D" id="3.40.190.10">
    <property type="entry name" value="Periplasmic binding protein-like II"/>
    <property type="match status" value="2"/>
</dbReference>
<organism evidence="5 6">
    <name type="scientific">Pseudarthrobacter siccitolerans</name>
    <dbReference type="NCBI Taxonomy" id="861266"/>
    <lineage>
        <taxon>Bacteria</taxon>
        <taxon>Bacillati</taxon>
        <taxon>Actinomycetota</taxon>
        <taxon>Actinomycetes</taxon>
        <taxon>Micrococcales</taxon>
        <taxon>Micrococcaceae</taxon>
        <taxon>Pseudarthrobacter</taxon>
    </lineage>
</organism>
<evidence type="ECO:0000256" key="3">
    <source>
        <dbReference type="ARBA" id="ARBA00022729"/>
    </source>
</evidence>
<comment type="similarity">
    <text evidence="1">Belongs to the bacterial solute-binding protein ModA family.</text>
</comment>
<dbReference type="InterPro" id="IPR050682">
    <property type="entry name" value="ModA/WtpA"/>
</dbReference>
<dbReference type="PANTHER" id="PTHR30632">
    <property type="entry name" value="MOLYBDATE-BINDING PERIPLASMIC PROTEIN"/>
    <property type="match status" value="1"/>
</dbReference>
<evidence type="ECO:0000256" key="2">
    <source>
        <dbReference type="ARBA" id="ARBA00022723"/>
    </source>
</evidence>
<evidence type="ECO:0000313" key="5">
    <source>
        <dbReference type="EMBL" id="MDQ0674531.1"/>
    </source>
</evidence>
<dbReference type="EMBL" id="JAUSXB010000001">
    <property type="protein sequence ID" value="MDQ0674531.1"/>
    <property type="molecule type" value="Genomic_DNA"/>
</dbReference>